<gene>
    <name evidence="2" type="ORF">B296_00040834</name>
</gene>
<feature type="compositionally biased region" description="Gly residues" evidence="1">
    <location>
        <begin position="182"/>
        <end position="195"/>
    </location>
</feature>
<feature type="region of interest" description="Disordered" evidence="1">
    <location>
        <begin position="269"/>
        <end position="316"/>
    </location>
</feature>
<feature type="compositionally biased region" description="Basic and acidic residues" evidence="1">
    <location>
        <begin position="144"/>
        <end position="160"/>
    </location>
</feature>
<protein>
    <submittedName>
        <fullName evidence="2">Uncharacterized protein</fullName>
    </submittedName>
</protein>
<evidence type="ECO:0000313" key="2">
    <source>
        <dbReference type="EMBL" id="RRT62890.1"/>
    </source>
</evidence>
<reference evidence="2 3" key="1">
    <citation type="journal article" date="2014" name="Agronomy (Basel)">
        <title>A Draft Genome Sequence for Ensete ventricosum, the Drought-Tolerant Tree Against Hunger.</title>
        <authorList>
            <person name="Harrison J."/>
            <person name="Moore K.A."/>
            <person name="Paszkiewicz K."/>
            <person name="Jones T."/>
            <person name="Grant M."/>
            <person name="Ambacheew D."/>
            <person name="Muzemil S."/>
            <person name="Studholme D.J."/>
        </authorList>
    </citation>
    <scope>NUCLEOTIDE SEQUENCE [LARGE SCALE GENOMIC DNA]</scope>
</reference>
<feature type="compositionally biased region" description="Basic and acidic residues" evidence="1">
    <location>
        <begin position="199"/>
        <end position="221"/>
    </location>
</feature>
<organism evidence="2 3">
    <name type="scientific">Ensete ventricosum</name>
    <name type="common">Abyssinian banana</name>
    <name type="synonym">Musa ensete</name>
    <dbReference type="NCBI Taxonomy" id="4639"/>
    <lineage>
        <taxon>Eukaryota</taxon>
        <taxon>Viridiplantae</taxon>
        <taxon>Streptophyta</taxon>
        <taxon>Embryophyta</taxon>
        <taxon>Tracheophyta</taxon>
        <taxon>Spermatophyta</taxon>
        <taxon>Magnoliopsida</taxon>
        <taxon>Liliopsida</taxon>
        <taxon>Zingiberales</taxon>
        <taxon>Musaceae</taxon>
        <taxon>Ensete</taxon>
    </lineage>
</organism>
<feature type="compositionally biased region" description="Basic and acidic residues" evidence="1">
    <location>
        <begin position="229"/>
        <end position="251"/>
    </location>
</feature>
<sequence length="316" mass="34552">MSVFVPIILLDHISFKLNGGYLHLGFLRSPVKMKKNSAREIQPNGSPSSHLGNSTSWANVVDVVGLDRNEIANIDKRWGGEEDGCDCFNLASGEATGSGEQWGPASSGVQRAAGFDKEEEVEELWGGLMWVATRKGQTEVVDSSGREEKKVATAREEEGLTRGPSVAEESKARSSGRLRAGIGKGSGSVGCGSGGCARPRNDSDDQRREKEEGSGSKRVEQRPPMGEAATRRGQRDWRGGSDEAKDAVGKGEELEVVCGWQRLVELTLLQKGRRGDRGGSGSRRWGGGRWQELRPRRQQRGEWLQLMQGLRPRRQL</sequence>
<feature type="compositionally biased region" description="Gly residues" evidence="1">
    <location>
        <begin position="278"/>
        <end position="289"/>
    </location>
</feature>
<feature type="region of interest" description="Disordered" evidence="1">
    <location>
        <begin position="138"/>
        <end position="251"/>
    </location>
</feature>
<dbReference type="Proteomes" id="UP000287651">
    <property type="component" value="Unassembled WGS sequence"/>
</dbReference>
<comment type="caution">
    <text evidence="2">The sequence shown here is derived from an EMBL/GenBank/DDBJ whole genome shotgun (WGS) entry which is preliminary data.</text>
</comment>
<accession>A0A426ZFY5</accession>
<dbReference type="EMBL" id="AMZH03006809">
    <property type="protein sequence ID" value="RRT62890.1"/>
    <property type="molecule type" value="Genomic_DNA"/>
</dbReference>
<evidence type="ECO:0000256" key="1">
    <source>
        <dbReference type="SAM" id="MobiDB-lite"/>
    </source>
</evidence>
<evidence type="ECO:0000313" key="3">
    <source>
        <dbReference type="Proteomes" id="UP000287651"/>
    </source>
</evidence>
<proteinExistence type="predicted"/>
<dbReference type="AlphaFoldDB" id="A0A426ZFY5"/>
<name>A0A426ZFY5_ENSVE</name>